<comment type="caution">
    <text evidence="2">The sequence shown here is derived from an EMBL/GenBank/DDBJ whole genome shotgun (WGS) entry which is preliminary data.</text>
</comment>
<dbReference type="PANTHER" id="PTHR46455">
    <property type="entry name" value="SET AND MYND DOMAIN CONTAINING, ARTHROPOD-SPECIFIC, MEMBER 4, ISOFORM A"/>
    <property type="match status" value="1"/>
</dbReference>
<dbReference type="InterPro" id="IPR053010">
    <property type="entry name" value="SET_SmydA-8"/>
</dbReference>
<dbReference type="InterPro" id="IPR046341">
    <property type="entry name" value="SET_dom_sf"/>
</dbReference>
<dbReference type="AlphaFoldDB" id="A0A6G0YW86"/>
<evidence type="ECO:0000259" key="1">
    <source>
        <dbReference type="PROSITE" id="PS50280"/>
    </source>
</evidence>
<evidence type="ECO:0000313" key="2">
    <source>
        <dbReference type="EMBL" id="KAF0762338.1"/>
    </source>
</evidence>
<organism evidence="2 3">
    <name type="scientific">Aphis craccivora</name>
    <name type="common">Cowpea aphid</name>
    <dbReference type="NCBI Taxonomy" id="307492"/>
    <lineage>
        <taxon>Eukaryota</taxon>
        <taxon>Metazoa</taxon>
        <taxon>Ecdysozoa</taxon>
        <taxon>Arthropoda</taxon>
        <taxon>Hexapoda</taxon>
        <taxon>Insecta</taxon>
        <taxon>Pterygota</taxon>
        <taxon>Neoptera</taxon>
        <taxon>Paraneoptera</taxon>
        <taxon>Hemiptera</taxon>
        <taxon>Sternorrhyncha</taxon>
        <taxon>Aphidomorpha</taxon>
        <taxon>Aphidoidea</taxon>
        <taxon>Aphididae</taxon>
        <taxon>Aphidini</taxon>
        <taxon>Aphis</taxon>
        <taxon>Aphis</taxon>
    </lineage>
</organism>
<proteinExistence type="predicted"/>
<dbReference type="SUPFAM" id="SSF82199">
    <property type="entry name" value="SET domain"/>
    <property type="match status" value="1"/>
</dbReference>
<name>A0A6G0YW86_APHCR</name>
<dbReference type="Gene3D" id="2.170.270.10">
    <property type="entry name" value="SET domain"/>
    <property type="match status" value="1"/>
</dbReference>
<gene>
    <name evidence="2" type="ORF">FWK35_00014126</name>
</gene>
<protein>
    <submittedName>
        <fullName evidence="2">SET domain-containing protein SmydA-8-like</fullName>
    </submittedName>
</protein>
<reference evidence="2 3" key="1">
    <citation type="submission" date="2019-08" db="EMBL/GenBank/DDBJ databases">
        <title>Whole genome of Aphis craccivora.</title>
        <authorList>
            <person name="Voronova N.V."/>
            <person name="Shulinski R.S."/>
            <person name="Bandarenka Y.V."/>
            <person name="Zhorov D.G."/>
            <person name="Warner D."/>
        </authorList>
    </citation>
    <scope>NUCLEOTIDE SEQUENCE [LARGE SCALE GENOMIC DNA]</scope>
    <source>
        <strain evidence="2">180601</strain>
        <tissue evidence="2">Whole Body</tissue>
    </source>
</reference>
<keyword evidence="3" id="KW-1185">Reference proteome</keyword>
<dbReference type="Gene3D" id="1.10.220.160">
    <property type="match status" value="1"/>
</dbReference>
<feature type="domain" description="SET" evidence="1">
    <location>
        <begin position="23"/>
        <end position="260"/>
    </location>
</feature>
<sequence length="489" mass="55657">MDMDDINDCVKKYLSQSGVKDYGGWTICTGSATVAGRGVVATRNYNAGDVIFVDVPLIVSPRTISPDGTGSPVCPVCYAAVTTPIGCPGGCRWPVCGRQCANRPEHRDECRYVRQLRPKVTNKGDGQTWSVGIYNAITAVRGLSIRRGEFKYFLDVLQKKLTERPTFEVEELKRNISMQLDKNDEQIMTTTCKIMDANCFETIVNRYNKSISLKGLYPVASFMNHCCVPNTMHNFDVKLQMIVKASLPIYKGQEITTNYTNSIWPTSLRQHHLLTSKQFICTCSRCCDSEEFGTELAALNCIVKNCDGRILPINPLSKMSIWQCKICTKLVTSTEMICFYKDIETIMKSISVFCPKSFEAILKSFNIHKNSPYVVDLRLKFIWKSKNNSLNLEQLLYKEKLCVEMLDLVQKLRLGQCRLLGLISLEHQKVISEKAYRFRRKWNTKTLNVRLDDVITPAEPVFEEQIRKLKEIYSSILDEDANLNTNTIQ</sequence>
<dbReference type="PROSITE" id="PS50280">
    <property type="entry name" value="SET"/>
    <property type="match status" value="1"/>
</dbReference>
<dbReference type="EMBL" id="VUJU01002169">
    <property type="protein sequence ID" value="KAF0762338.1"/>
    <property type="molecule type" value="Genomic_DNA"/>
</dbReference>
<dbReference type="Proteomes" id="UP000478052">
    <property type="component" value="Unassembled WGS sequence"/>
</dbReference>
<dbReference type="SMART" id="SM00317">
    <property type="entry name" value="SET"/>
    <property type="match status" value="1"/>
</dbReference>
<dbReference type="GO" id="GO:0008276">
    <property type="term" value="F:protein methyltransferase activity"/>
    <property type="evidence" value="ECO:0007669"/>
    <property type="project" value="UniProtKB-ARBA"/>
</dbReference>
<dbReference type="Gene3D" id="6.10.140.2220">
    <property type="match status" value="1"/>
</dbReference>
<dbReference type="OrthoDB" id="5945798at2759"/>
<dbReference type="Pfam" id="PF00856">
    <property type="entry name" value="SET"/>
    <property type="match status" value="1"/>
</dbReference>
<accession>A0A6G0YW86</accession>
<dbReference type="GO" id="GO:0008757">
    <property type="term" value="F:S-adenosylmethionine-dependent methyltransferase activity"/>
    <property type="evidence" value="ECO:0007669"/>
    <property type="project" value="UniProtKB-ARBA"/>
</dbReference>
<evidence type="ECO:0000313" key="3">
    <source>
        <dbReference type="Proteomes" id="UP000478052"/>
    </source>
</evidence>
<dbReference type="CDD" id="cd20071">
    <property type="entry name" value="SET_SMYD"/>
    <property type="match status" value="1"/>
</dbReference>
<dbReference type="PANTHER" id="PTHR46455:SF3">
    <property type="entry name" value="SET AND MYND DOMAIN CONTAINING, ARTHROPOD-SPECIFIC, MEMBER 9, ISOFORM A-RELATED"/>
    <property type="match status" value="1"/>
</dbReference>
<dbReference type="GO" id="GO:0008170">
    <property type="term" value="F:N-methyltransferase activity"/>
    <property type="evidence" value="ECO:0007669"/>
    <property type="project" value="UniProtKB-ARBA"/>
</dbReference>
<dbReference type="InterPro" id="IPR001214">
    <property type="entry name" value="SET_dom"/>
</dbReference>